<comment type="caution">
    <text evidence="2">The sequence shown here is derived from an EMBL/GenBank/DDBJ whole genome shotgun (WGS) entry which is preliminary data.</text>
</comment>
<dbReference type="InterPro" id="IPR010064">
    <property type="entry name" value="HK97-gp10_tail"/>
</dbReference>
<evidence type="ECO:0008006" key="4">
    <source>
        <dbReference type="Google" id="ProtNLM"/>
    </source>
</evidence>
<sequence length="121" mass="13589">MRVKAEMIGNDSSIDSDIQDLIRKSERLPQAMDKGANLIVNKAKSIASSKGLNKTGAGVAGIMFERDANDRLIGWDKRPNFHLYFHEVGTYKDRPRPHVRPAAEQSEEQIIKQIEQDTIGN</sequence>
<gene>
    <name evidence="2" type="ORF">A6J77_000575</name>
</gene>
<dbReference type="EMBL" id="NBTM02000001">
    <property type="protein sequence ID" value="PNL90839.1"/>
    <property type="molecule type" value="Genomic_DNA"/>
</dbReference>
<protein>
    <recommendedName>
        <fullName evidence="4">Phage protein, HK97 gp10 family</fullName>
    </recommendedName>
</protein>
<name>A0A2J9PKG0_9LACT</name>
<dbReference type="RefSeq" id="WP_083067615.1">
    <property type="nucleotide sequence ID" value="NZ_NBTM02000001.1"/>
</dbReference>
<evidence type="ECO:0000256" key="1">
    <source>
        <dbReference type="SAM" id="MobiDB-lite"/>
    </source>
</evidence>
<organism evidence="2 3">
    <name type="scientific">Aerococcus viridans</name>
    <dbReference type="NCBI Taxonomy" id="1377"/>
    <lineage>
        <taxon>Bacteria</taxon>
        <taxon>Bacillati</taxon>
        <taxon>Bacillota</taxon>
        <taxon>Bacilli</taxon>
        <taxon>Lactobacillales</taxon>
        <taxon>Aerococcaceae</taxon>
        <taxon>Aerococcus</taxon>
    </lineage>
</organism>
<proteinExistence type="predicted"/>
<feature type="compositionally biased region" description="Low complexity" evidence="1">
    <location>
        <begin position="111"/>
        <end position="121"/>
    </location>
</feature>
<evidence type="ECO:0000313" key="2">
    <source>
        <dbReference type="EMBL" id="PNL90839.1"/>
    </source>
</evidence>
<dbReference type="AlphaFoldDB" id="A0A2J9PKG0"/>
<feature type="region of interest" description="Disordered" evidence="1">
    <location>
        <begin position="95"/>
        <end position="121"/>
    </location>
</feature>
<dbReference type="Proteomes" id="UP000192813">
    <property type="component" value="Unassembled WGS sequence"/>
</dbReference>
<reference evidence="3" key="1">
    <citation type="submission" date="2017-12" db="EMBL/GenBank/DDBJ databases">
        <title>FDA dAtabase for Regulatory Grade micrObial Sequences (FDA-ARGOS): Supporting development and validation of Infectious Disease Dx tests.</title>
        <authorList>
            <person name="Hoffmann M."/>
            <person name="Allard M."/>
            <person name="Evans P."/>
            <person name="Brown E."/>
            <person name="Tallon L."/>
            <person name="Sadzewicz L."/>
            <person name="Sengamalay N."/>
            <person name="Ott S."/>
            <person name="Godinez A."/>
            <person name="Nagaraj S."/>
            <person name="Vavikolanu K."/>
            <person name="Aluvathingal J."/>
            <person name="Nadendla S."/>
            <person name="Sichtig H."/>
        </authorList>
    </citation>
    <scope>NUCLEOTIDE SEQUENCE [LARGE SCALE GENOMIC DNA]</scope>
    <source>
        <strain evidence="3">FDAARGOS_249</strain>
    </source>
</reference>
<dbReference type="NCBIfam" id="TIGR01725">
    <property type="entry name" value="phge_HK97_gp10"/>
    <property type="match status" value="1"/>
</dbReference>
<evidence type="ECO:0000313" key="3">
    <source>
        <dbReference type="Proteomes" id="UP000192813"/>
    </source>
</evidence>
<accession>A0A2J9PKG0</accession>